<comment type="caution">
    <text evidence="1">The sequence shown here is derived from an EMBL/GenBank/DDBJ whole genome shotgun (WGS) entry which is preliminary data.</text>
</comment>
<protein>
    <submittedName>
        <fullName evidence="1">Uncharacterized protein</fullName>
    </submittedName>
</protein>
<proteinExistence type="predicted"/>
<evidence type="ECO:0000313" key="2">
    <source>
        <dbReference type="Proteomes" id="UP000251891"/>
    </source>
</evidence>
<organism evidence="1 2">
    <name type="scientific">Actinomadura craniellae</name>
    <dbReference type="NCBI Taxonomy" id="2231787"/>
    <lineage>
        <taxon>Bacteria</taxon>
        <taxon>Bacillati</taxon>
        <taxon>Actinomycetota</taxon>
        <taxon>Actinomycetes</taxon>
        <taxon>Streptosporangiales</taxon>
        <taxon>Thermomonosporaceae</taxon>
        <taxon>Actinomadura</taxon>
    </lineage>
</organism>
<dbReference type="EMBL" id="QLYX01000022">
    <property type="protein sequence ID" value="RAY11055.1"/>
    <property type="molecule type" value="Genomic_DNA"/>
</dbReference>
<evidence type="ECO:0000313" key="1">
    <source>
        <dbReference type="EMBL" id="RAY11055.1"/>
    </source>
</evidence>
<sequence>MEFMEQLKEIGELDWDWRAERLAKILLDESEDLISRSRGIVDLANWKDSRTLDALKRAAQDEELADIAGDEIGRSLGLLLDCEFAADLHIEDFSDFVRFGISQTRREATVPGQPGVC</sequence>
<name>A0A365GW67_9ACTN</name>
<accession>A0A365GW67</accession>
<dbReference type="Proteomes" id="UP000251891">
    <property type="component" value="Unassembled WGS sequence"/>
</dbReference>
<keyword evidence="2" id="KW-1185">Reference proteome</keyword>
<reference evidence="1 2" key="1">
    <citation type="submission" date="2018-06" db="EMBL/GenBank/DDBJ databases">
        <title>Actinomadura craniellae sp. nov. isolated from marine sponge Craniella sp.</title>
        <authorList>
            <person name="Li L."/>
            <person name="Xu Q.H."/>
            <person name="Lin H.W."/>
            <person name="Lu Y.H."/>
        </authorList>
    </citation>
    <scope>NUCLEOTIDE SEQUENCE [LARGE SCALE GENOMIC DNA]</scope>
    <source>
        <strain evidence="1 2">LHW63021</strain>
    </source>
</reference>
<dbReference type="AlphaFoldDB" id="A0A365GW67"/>
<gene>
    <name evidence="1" type="ORF">DPM19_32655</name>
</gene>